<dbReference type="AlphaFoldDB" id="A0A9W8B3U2"/>
<reference evidence="7" key="1">
    <citation type="submission" date="2022-07" db="EMBL/GenBank/DDBJ databases">
        <title>Phylogenomic reconstructions and comparative analyses of Kickxellomycotina fungi.</title>
        <authorList>
            <person name="Reynolds N.K."/>
            <person name="Stajich J.E."/>
            <person name="Barry K."/>
            <person name="Grigoriev I.V."/>
            <person name="Crous P."/>
            <person name="Smith M.E."/>
        </authorList>
    </citation>
    <scope>NUCLEOTIDE SEQUENCE</scope>
    <source>
        <strain evidence="7">RSA 567</strain>
    </source>
</reference>
<protein>
    <recommendedName>
        <fullName evidence="6">Sugar phosphate transporter domain-containing protein</fullName>
    </recommendedName>
</protein>
<dbReference type="Pfam" id="PF03151">
    <property type="entry name" value="TPT"/>
    <property type="match status" value="1"/>
</dbReference>
<evidence type="ECO:0000256" key="2">
    <source>
        <dbReference type="ARBA" id="ARBA00022692"/>
    </source>
</evidence>
<feature type="transmembrane region" description="Helical" evidence="5">
    <location>
        <begin position="296"/>
        <end position="316"/>
    </location>
</feature>
<feature type="transmembrane region" description="Helical" evidence="5">
    <location>
        <begin position="91"/>
        <end position="113"/>
    </location>
</feature>
<feature type="transmembrane region" description="Helical" evidence="5">
    <location>
        <begin position="184"/>
        <end position="203"/>
    </location>
</feature>
<name>A0A9W8B3U2_9FUNG</name>
<feature type="transmembrane region" description="Helical" evidence="5">
    <location>
        <begin position="158"/>
        <end position="177"/>
    </location>
</feature>
<dbReference type="InterPro" id="IPR037185">
    <property type="entry name" value="EmrE-like"/>
</dbReference>
<keyword evidence="4 5" id="KW-0472">Membrane</keyword>
<feature type="transmembrane region" description="Helical" evidence="5">
    <location>
        <begin position="209"/>
        <end position="228"/>
    </location>
</feature>
<evidence type="ECO:0000256" key="4">
    <source>
        <dbReference type="ARBA" id="ARBA00023136"/>
    </source>
</evidence>
<feature type="transmembrane region" description="Helical" evidence="5">
    <location>
        <begin position="353"/>
        <end position="370"/>
    </location>
</feature>
<evidence type="ECO:0000256" key="1">
    <source>
        <dbReference type="ARBA" id="ARBA00004141"/>
    </source>
</evidence>
<gene>
    <name evidence="7" type="ORF">H4R34_001315</name>
</gene>
<organism evidence="7 8">
    <name type="scientific">Dimargaris verticillata</name>
    <dbReference type="NCBI Taxonomy" id="2761393"/>
    <lineage>
        <taxon>Eukaryota</taxon>
        <taxon>Fungi</taxon>
        <taxon>Fungi incertae sedis</taxon>
        <taxon>Zoopagomycota</taxon>
        <taxon>Kickxellomycotina</taxon>
        <taxon>Dimargaritomycetes</taxon>
        <taxon>Dimargaritales</taxon>
        <taxon>Dimargaritaceae</taxon>
        <taxon>Dimargaris</taxon>
    </lineage>
</organism>
<dbReference type="EMBL" id="JANBQB010000058">
    <property type="protein sequence ID" value="KAJ1983365.1"/>
    <property type="molecule type" value="Genomic_DNA"/>
</dbReference>
<keyword evidence="3 5" id="KW-1133">Transmembrane helix</keyword>
<feature type="transmembrane region" description="Helical" evidence="5">
    <location>
        <begin position="125"/>
        <end position="146"/>
    </location>
</feature>
<feature type="transmembrane region" description="Helical" evidence="5">
    <location>
        <begin position="63"/>
        <end position="79"/>
    </location>
</feature>
<dbReference type="PANTHER" id="PTHR11132">
    <property type="entry name" value="SOLUTE CARRIER FAMILY 35"/>
    <property type="match status" value="1"/>
</dbReference>
<comment type="subcellular location">
    <subcellularLocation>
        <location evidence="1">Membrane</location>
        <topology evidence="1">Multi-pass membrane protein</topology>
    </subcellularLocation>
</comment>
<dbReference type="InterPro" id="IPR050186">
    <property type="entry name" value="TPT_transporter"/>
</dbReference>
<keyword evidence="8" id="KW-1185">Reference proteome</keyword>
<dbReference type="SUPFAM" id="SSF103481">
    <property type="entry name" value="Multidrug resistance efflux transporter EmrE"/>
    <property type="match status" value="2"/>
</dbReference>
<feature type="transmembrane region" description="Helical" evidence="5">
    <location>
        <begin position="323"/>
        <end position="347"/>
    </location>
</feature>
<evidence type="ECO:0000256" key="3">
    <source>
        <dbReference type="ARBA" id="ARBA00022989"/>
    </source>
</evidence>
<accession>A0A9W8B3U2</accession>
<proteinExistence type="predicted"/>
<comment type="caution">
    <text evidence="7">The sequence shown here is derived from an EMBL/GenBank/DDBJ whole genome shotgun (WGS) entry which is preliminary data.</text>
</comment>
<feature type="domain" description="Sugar phosphate transporter" evidence="6">
    <location>
        <begin position="68"/>
        <end position="370"/>
    </location>
</feature>
<dbReference type="InterPro" id="IPR004853">
    <property type="entry name" value="Sugar_P_trans_dom"/>
</dbReference>
<feature type="transmembrane region" description="Helical" evidence="5">
    <location>
        <begin position="249"/>
        <end position="269"/>
    </location>
</feature>
<sequence length="402" mass="45827">MAYASLLKRPNAPPVEFKIHPGRWNDYFRDSTSSRSRRWLRADGLLDQLTQVRQFLRHEFKENLIFLTTCLLWYMSSSLTNNSGKQILIDFRYPVTLTYVQFAFVAAFCYLYTRFVKRQGRLQPLTRQLVALILPVSVFTIFAHLLSSVAISHVPVSVVHTIKALSPLFTVAAYRILFRVAYSARVYVSLVPLTAGVMLACSFELSSNFLGLLCALLSTLVCVAQNIFSKKYVFNDSVSASIKKSLDKTNYLFHCSWMAFVLMFPVWYYSEGHDIIQRGVYHSSDLSQPSSHAPHLWRAFLFLIINGLTHFAQCLLSVTVLSLTSAVSFSISSLLKRVFVIVMAIIWFHQPVGSVQCFGIFLTFVGLYLYDRAKMDVNKKEKWINCADDPILPTMAYKSKST</sequence>
<keyword evidence="2 5" id="KW-0812">Transmembrane</keyword>
<evidence type="ECO:0000256" key="5">
    <source>
        <dbReference type="SAM" id="Phobius"/>
    </source>
</evidence>
<evidence type="ECO:0000259" key="6">
    <source>
        <dbReference type="Pfam" id="PF03151"/>
    </source>
</evidence>
<dbReference type="Proteomes" id="UP001151582">
    <property type="component" value="Unassembled WGS sequence"/>
</dbReference>
<dbReference type="OrthoDB" id="1588579at2759"/>
<dbReference type="GO" id="GO:0016020">
    <property type="term" value="C:membrane"/>
    <property type="evidence" value="ECO:0007669"/>
    <property type="project" value="UniProtKB-SubCell"/>
</dbReference>
<evidence type="ECO:0000313" key="8">
    <source>
        <dbReference type="Proteomes" id="UP001151582"/>
    </source>
</evidence>
<evidence type="ECO:0000313" key="7">
    <source>
        <dbReference type="EMBL" id="KAJ1983365.1"/>
    </source>
</evidence>